<sequence>MFYIQARGLMCSDVARGIRRAFHYLLATLSEEITDWYNEQQAGLGKRFQRTAVKHINSLNKDPQIYAIRYKEIRCVLIKKFPYMVHFYINDQNITVEVLAVISTDRNPRIWAEKTSNPL</sequence>
<keyword evidence="3" id="KW-1185">Reference proteome</keyword>
<reference evidence="2" key="1">
    <citation type="submission" date="2022-10" db="EMBL/GenBank/DDBJ databases">
        <authorList>
            <person name="Yu W.X."/>
        </authorList>
    </citation>
    <scope>NUCLEOTIDE SEQUENCE</scope>
    <source>
        <strain evidence="2">D04</strain>
    </source>
</reference>
<keyword evidence="1" id="KW-1277">Toxin-antitoxin system</keyword>
<dbReference type="InterPro" id="IPR035093">
    <property type="entry name" value="RelE/ParE_toxin_dom_sf"/>
</dbReference>
<dbReference type="InterPro" id="IPR007712">
    <property type="entry name" value="RelE/ParE_toxin"/>
</dbReference>
<evidence type="ECO:0000313" key="2">
    <source>
        <dbReference type="EMBL" id="MCW3808099.1"/>
    </source>
</evidence>
<organism evidence="2 3">
    <name type="scientific">Plebeiibacterium marinum</name>
    <dbReference type="NCBI Taxonomy" id="2992111"/>
    <lineage>
        <taxon>Bacteria</taxon>
        <taxon>Pseudomonadati</taxon>
        <taxon>Bacteroidota</taxon>
        <taxon>Bacteroidia</taxon>
        <taxon>Marinilabiliales</taxon>
        <taxon>Marinilabiliaceae</taxon>
        <taxon>Plebeiibacterium</taxon>
    </lineage>
</organism>
<proteinExistence type="predicted"/>
<dbReference type="Pfam" id="PF05016">
    <property type="entry name" value="ParE_toxin"/>
    <property type="match status" value="1"/>
</dbReference>
<dbReference type="Proteomes" id="UP001207408">
    <property type="component" value="Unassembled WGS sequence"/>
</dbReference>
<dbReference type="AlphaFoldDB" id="A0AAE3MI23"/>
<dbReference type="Gene3D" id="3.30.2310.20">
    <property type="entry name" value="RelE-like"/>
    <property type="match status" value="1"/>
</dbReference>
<dbReference type="EMBL" id="JAPDPI010000096">
    <property type="protein sequence ID" value="MCW3808099.1"/>
    <property type="molecule type" value="Genomic_DNA"/>
</dbReference>
<evidence type="ECO:0000256" key="1">
    <source>
        <dbReference type="ARBA" id="ARBA00022649"/>
    </source>
</evidence>
<protein>
    <submittedName>
        <fullName evidence="2">Type II toxin-antitoxin system RelE/ParE family toxin</fullName>
    </submittedName>
</protein>
<comment type="caution">
    <text evidence="2">The sequence shown here is derived from an EMBL/GenBank/DDBJ whole genome shotgun (WGS) entry which is preliminary data.</text>
</comment>
<gene>
    <name evidence="2" type="ORF">OM074_20930</name>
</gene>
<evidence type="ECO:0000313" key="3">
    <source>
        <dbReference type="Proteomes" id="UP001207408"/>
    </source>
</evidence>
<name>A0AAE3MI23_9BACT</name>
<accession>A0AAE3MI23</accession>
<dbReference type="RefSeq" id="WP_301202656.1">
    <property type="nucleotide sequence ID" value="NZ_JAPDPI010000096.1"/>
</dbReference>